<name>A0AAV4TRC8_9ARAC</name>
<feature type="chain" id="PRO_5043349251" evidence="1">
    <location>
        <begin position="20"/>
        <end position="183"/>
    </location>
</feature>
<dbReference type="InterPro" id="IPR014882">
    <property type="entry name" value="CathepsinC_exc"/>
</dbReference>
<dbReference type="SUPFAM" id="SSF75001">
    <property type="entry name" value="Dipeptidyl peptidase I (cathepsin C), exclusion domain"/>
    <property type="match status" value="1"/>
</dbReference>
<dbReference type="FunFam" id="2.40.128.80:FF:000003">
    <property type="entry name" value="Cathepsin C"/>
    <property type="match status" value="1"/>
</dbReference>
<dbReference type="Gene3D" id="2.40.128.80">
    <property type="entry name" value="Cathepsin C, exclusion domain"/>
    <property type="match status" value="1"/>
</dbReference>
<protein>
    <submittedName>
        <fullName evidence="3">Dipeptidyl peptidase 1</fullName>
    </submittedName>
</protein>
<feature type="signal peptide" evidence="1">
    <location>
        <begin position="1"/>
        <end position="19"/>
    </location>
</feature>
<sequence>MGLLYFSALLTLLFVYSRADTPANCTYEDIRGVWTFYEGERSGSSNVNCSTFKGPVTYISKVKLDFPDVAVDDVGNKGYWTLIYNQGFEVVINYRKYFAFSKFKSSSGGNTTSYCDTVLPGWSHDVLGKNWACYNAQKVAPSVEVKSHQNPMKFFRVQAPIWLSVSGELWISVAGYKGLLIDN</sequence>
<accession>A0AAV4TRC8</accession>
<dbReference type="EMBL" id="BPLQ01010098">
    <property type="protein sequence ID" value="GIY48329.1"/>
    <property type="molecule type" value="Genomic_DNA"/>
</dbReference>
<keyword evidence="4" id="KW-1185">Reference proteome</keyword>
<proteinExistence type="predicted"/>
<reference evidence="3 4" key="1">
    <citation type="submission" date="2021-06" db="EMBL/GenBank/DDBJ databases">
        <title>Caerostris darwini draft genome.</title>
        <authorList>
            <person name="Kono N."/>
            <person name="Arakawa K."/>
        </authorList>
    </citation>
    <scope>NUCLEOTIDE SEQUENCE [LARGE SCALE GENOMIC DNA]</scope>
</reference>
<dbReference type="InterPro" id="IPR036496">
    <property type="entry name" value="CathepsinC_exc_dom_sf"/>
</dbReference>
<feature type="domain" description="Cathepsin C exclusion" evidence="2">
    <location>
        <begin position="20"/>
        <end position="138"/>
    </location>
</feature>
<evidence type="ECO:0000313" key="4">
    <source>
        <dbReference type="Proteomes" id="UP001054837"/>
    </source>
</evidence>
<keyword evidence="1" id="KW-0732">Signal</keyword>
<evidence type="ECO:0000313" key="3">
    <source>
        <dbReference type="EMBL" id="GIY48329.1"/>
    </source>
</evidence>
<dbReference type="AlphaFoldDB" id="A0AAV4TRC8"/>
<organism evidence="3 4">
    <name type="scientific">Caerostris darwini</name>
    <dbReference type="NCBI Taxonomy" id="1538125"/>
    <lineage>
        <taxon>Eukaryota</taxon>
        <taxon>Metazoa</taxon>
        <taxon>Ecdysozoa</taxon>
        <taxon>Arthropoda</taxon>
        <taxon>Chelicerata</taxon>
        <taxon>Arachnida</taxon>
        <taxon>Araneae</taxon>
        <taxon>Araneomorphae</taxon>
        <taxon>Entelegynae</taxon>
        <taxon>Araneoidea</taxon>
        <taxon>Araneidae</taxon>
        <taxon>Caerostris</taxon>
    </lineage>
</organism>
<dbReference type="Proteomes" id="UP001054837">
    <property type="component" value="Unassembled WGS sequence"/>
</dbReference>
<evidence type="ECO:0000259" key="2">
    <source>
        <dbReference type="Pfam" id="PF08773"/>
    </source>
</evidence>
<comment type="caution">
    <text evidence="3">The sequence shown here is derived from an EMBL/GenBank/DDBJ whole genome shotgun (WGS) entry which is preliminary data.</text>
</comment>
<dbReference type="Pfam" id="PF08773">
    <property type="entry name" value="CathepsinC_exc"/>
    <property type="match status" value="1"/>
</dbReference>
<gene>
    <name evidence="3" type="primary">CTSC</name>
    <name evidence="3" type="ORF">CDAR_37471</name>
</gene>
<evidence type="ECO:0000256" key="1">
    <source>
        <dbReference type="SAM" id="SignalP"/>
    </source>
</evidence>